<reference evidence="1 2" key="1">
    <citation type="journal article" date="2021" name="Sci. Rep.">
        <title>The distribution of antibiotic resistance genes in chicken gut microbiota commensals.</title>
        <authorList>
            <person name="Juricova H."/>
            <person name="Matiasovicova J."/>
            <person name="Kubasova T."/>
            <person name="Cejkova D."/>
            <person name="Rychlik I."/>
        </authorList>
    </citation>
    <scope>NUCLEOTIDE SEQUENCE [LARGE SCALE GENOMIC DNA]</scope>
    <source>
        <strain evidence="1 2">An421</strain>
    </source>
</reference>
<dbReference type="EMBL" id="JACJMO010000041">
    <property type="protein sequence ID" value="MBM6858792.1"/>
    <property type="molecule type" value="Genomic_DNA"/>
</dbReference>
<gene>
    <name evidence="1" type="ORF">H6D15_14520</name>
</gene>
<organism evidence="1 2">
    <name type="scientific">Caecibacteroides pullorum</name>
    <dbReference type="NCBI Taxonomy" id="2725562"/>
    <lineage>
        <taxon>Bacteria</taxon>
        <taxon>Pseudomonadati</taxon>
        <taxon>Bacteroidota</taxon>
        <taxon>Bacteroidia</taxon>
        <taxon>Bacteroidales</taxon>
        <taxon>Bacteroidaceae</taxon>
        <taxon>Caecibacteroides</taxon>
    </lineage>
</organism>
<comment type="caution">
    <text evidence="1">The sequence shown here is derived from an EMBL/GenBank/DDBJ whole genome shotgun (WGS) entry which is preliminary data.</text>
</comment>
<evidence type="ECO:0000313" key="1">
    <source>
        <dbReference type="EMBL" id="MBM6858792.1"/>
    </source>
</evidence>
<keyword evidence="2" id="KW-1185">Reference proteome</keyword>
<sequence>MCAPRSLSRALPLPARLLPSASGFARRCWMRAASPPAHYINNHKSFAPPAMTK</sequence>
<dbReference type="Proteomes" id="UP000698924">
    <property type="component" value="Unassembled WGS sequence"/>
</dbReference>
<accession>A0AA40ZW12</accession>
<name>A0AA40ZW12_9BACT</name>
<evidence type="ECO:0000313" key="2">
    <source>
        <dbReference type="Proteomes" id="UP000698924"/>
    </source>
</evidence>
<proteinExistence type="predicted"/>
<dbReference type="RefSeq" id="WP_204973322.1">
    <property type="nucleotide sequence ID" value="NZ_JAAZTS010000040.1"/>
</dbReference>
<protein>
    <submittedName>
        <fullName evidence="1">Uncharacterized protein</fullName>
    </submittedName>
</protein>
<dbReference type="AlphaFoldDB" id="A0AA40ZW12"/>